<dbReference type="OrthoDB" id="5596610at2759"/>
<name>A0A1Y1VBV3_9FUNG</name>
<organism evidence="1 2">
    <name type="scientific">Piromyces finnis</name>
    <dbReference type="NCBI Taxonomy" id="1754191"/>
    <lineage>
        <taxon>Eukaryota</taxon>
        <taxon>Fungi</taxon>
        <taxon>Fungi incertae sedis</taxon>
        <taxon>Chytridiomycota</taxon>
        <taxon>Chytridiomycota incertae sedis</taxon>
        <taxon>Neocallimastigomycetes</taxon>
        <taxon>Neocallimastigales</taxon>
        <taxon>Neocallimastigaceae</taxon>
        <taxon>Piromyces</taxon>
    </lineage>
</organism>
<reference evidence="1 2" key="1">
    <citation type="submission" date="2016-08" db="EMBL/GenBank/DDBJ databases">
        <title>Genomes of anaerobic fungi encode conserved fungal cellulosomes for biomass hydrolysis.</title>
        <authorList>
            <consortium name="DOE Joint Genome Institute"/>
            <person name="Haitjema C.H."/>
            <person name="Gilmore S.P."/>
            <person name="Henske J.K."/>
            <person name="Solomon K.V."/>
            <person name="De Groot R."/>
            <person name="Kuo A."/>
            <person name="Mondo S.J."/>
            <person name="Salamov A.A."/>
            <person name="Labutti K."/>
            <person name="Zhao Z."/>
            <person name="Chiniquy J."/>
            <person name="Barry K."/>
            <person name="Brewer H.M."/>
            <person name="Purvine S.O."/>
            <person name="Wright A.T."/>
            <person name="Boxma B."/>
            <person name="Van Alen T."/>
            <person name="Hackstein J.H."/>
            <person name="Baker S.E."/>
            <person name="Grigoriev I.V."/>
            <person name="O'Malley M.A."/>
        </authorList>
    </citation>
    <scope>NUCLEOTIDE SEQUENCE [LARGE SCALE GENOMIC DNA]</scope>
    <source>
        <strain evidence="2">finn</strain>
    </source>
</reference>
<keyword evidence="2" id="KW-1185">Reference proteome</keyword>
<sequence>MVQKVIIGGNFDEPISIQNTISENKYNSLSDIDRQLIKFNKLFRSEKRIMGSKSFNCLSDTQKEENENDITKNTNDTVHSNLFHGLYNRRCKSLNEIYFLKKNIERGKLEVKVLNQKKAISTSKIEKCVRFNDDISVKELNDEYDRRPMPLAKMYYKDQVELSQLREEMKQIQYRIINKIEGAVLLGN</sequence>
<evidence type="ECO:0000313" key="2">
    <source>
        <dbReference type="Proteomes" id="UP000193719"/>
    </source>
</evidence>
<gene>
    <name evidence="1" type="ORF">BCR36DRAFT_369516</name>
</gene>
<evidence type="ECO:0000313" key="1">
    <source>
        <dbReference type="EMBL" id="ORX52140.1"/>
    </source>
</evidence>
<dbReference type="EMBL" id="MCFH01000016">
    <property type="protein sequence ID" value="ORX52140.1"/>
    <property type="molecule type" value="Genomic_DNA"/>
</dbReference>
<accession>A0A1Y1VBV3</accession>
<dbReference type="AlphaFoldDB" id="A0A1Y1VBV3"/>
<proteinExistence type="predicted"/>
<reference evidence="1 2" key="2">
    <citation type="submission" date="2016-08" db="EMBL/GenBank/DDBJ databases">
        <title>Pervasive Adenine N6-methylation of Active Genes in Fungi.</title>
        <authorList>
            <consortium name="DOE Joint Genome Institute"/>
            <person name="Mondo S.J."/>
            <person name="Dannebaum R.O."/>
            <person name="Kuo R.C."/>
            <person name="Labutti K."/>
            <person name="Haridas S."/>
            <person name="Kuo A."/>
            <person name="Salamov A."/>
            <person name="Ahrendt S.R."/>
            <person name="Lipzen A."/>
            <person name="Sullivan W."/>
            <person name="Andreopoulos W.B."/>
            <person name="Clum A."/>
            <person name="Lindquist E."/>
            <person name="Daum C."/>
            <person name="Ramamoorthy G.K."/>
            <person name="Gryganskyi A."/>
            <person name="Culley D."/>
            <person name="Magnuson J.K."/>
            <person name="James T.Y."/>
            <person name="O'Malley M.A."/>
            <person name="Stajich J.E."/>
            <person name="Spatafora J.W."/>
            <person name="Visel A."/>
            <person name="Grigoriev I.V."/>
        </authorList>
    </citation>
    <scope>NUCLEOTIDE SEQUENCE [LARGE SCALE GENOMIC DNA]</scope>
    <source>
        <strain evidence="2">finn</strain>
    </source>
</reference>
<comment type="caution">
    <text evidence="1">The sequence shown here is derived from an EMBL/GenBank/DDBJ whole genome shotgun (WGS) entry which is preliminary data.</text>
</comment>
<protein>
    <submittedName>
        <fullName evidence="1">Uncharacterized protein</fullName>
    </submittedName>
</protein>
<dbReference type="Proteomes" id="UP000193719">
    <property type="component" value="Unassembled WGS sequence"/>
</dbReference>